<sequence>MSDPQKVTQQRNLTTASGATWLLTSGVTALICLVMLWFMRELEPIGAATTGFVTIIVLYLAMIAVRYGIANTRVRLWMLAVLAIAIAGTFITVASIIILGYES</sequence>
<accession>A0A542YJZ8</accession>
<keyword evidence="1" id="KW-1133">Transmembrane helix</keyword>
<keyword evidence="1" id="KW-0812">Transmembrane</keyword>
<keyword evidence="3" id="KW-1185">Reference proteome</keyword>
<organism evidence="2 3">
    <name type="scientific">Homoserinimonas aerilata</name>
    <dbReference type="NCBI Taxonomy" id="1162970"/>
    <lineage>
        <taxon>Bacteria</taxon>
        <taxon>Bacillati</taxon>
        <taxon>Actinomycetota</taxon>
        <taxon>Actinomycetes</taxon>
        <taxon>Micrococcales</taxon>
        <taxon>Microbacteriaceae</taxon>
        <taxon>Homoserinimonas</taxon>
    </lineage>
</organism>
<dbReference type="Proteomes" id="UP000317998">
    <property type="component" value="Unassembled WGS sequence"/>
</dbReference>
<evidence type="ECO:0000256" key="1">
    <source>
        <dbReference type="SAM" id="Phobius"/>
    </source>
</evidence>
<evidence type="ECO:0000313" key="3">
    <source>
        <dbReference type="Proteomes" id="UP000317998"/>
    </source>
</evidence>
<keyword evidence="1" id="KW-0472">Membrane</keyword>
<feature type="transmembrane region" description="Helical" evidence="1">
    <location>
        <begin position="21"/>
        <end position="39"/>
    </location>
</feature>
<gene>
    <name evidence="2" type="ORF">FB562_1486</name>
</gene>
<feature type="transmembrane region" description="Helical" evidence="1">
    <location>
        <begin position="77"/>
        <end position="101"/>
    </location>
</feature>
<protein>
    <submittedName>
        <fullName evidence="2">Uncharacterized protein</fullName>
    </submittedName>
</protein>
<evidence type="ECO:0000313" key="2">
    <source>
        <dbReference type="EMBL" id="TQL48392.1"/>
    </source>
</evidence>
<comment type="caution">
    <text evidence="2">The sequence shown here is derived from an EMBL/GenBank/DDBJ whole genome shotgun (WGS) entry which is preliminary data.</text>
</comment>
<reference evidence="2 3" key="1">
    <citation type="submission" date="2019-06" db="EMBL/GenBank/DDBJ databases">
        <title>Sequencing the genomes of 1000 actinobacteria strains.</title>
        <authorList>
            <person name="Klenk H.-P."/>
        </authorList>
    </citation>
    <scope>NUCLEOTIDE SEQUENCE [LARGE SCALE GENOMIC DNA]</scope>
    <source>
        <strain evidence="2 3">DSM 26477</strain>
    </source>
</reference>
<dbReference type="EMBL" id="VFOM01000001">
    <property type="protein sequence ID" value="TQL48392.1"/>
    <property type="molecule type" value="Genomic_DNA"/>
</dbReference>
<dbReference type="AlphaFoldDB" id="A0A542YJZ8"/>
<proteinExistence type="predicted"/>
<feature type="transmembrane region" description="Helical" evidence="1">
    <location>
        <begin position="45"/>
        <end position="65"/>
    </location>
</feature>
<name>A0A542YJZ8_9MICO</name>